<dbReference type="HOGENOM" id="CLU_042385_0_0_0"/>
<dbReference type="PaxDb" id="243230-DR_A0241"/>
<dbReference type="GO" id="GO:0046677">
    <property type="term" value="P:response to antibiotic"/>
    <property type="evidence" value="ECO:0007669"/>
    <property type="project" value="InterPro"/>
</dbReference>
<dbReference type="GO" id="GO:0008800">
    <property type="term" value="F:beta-lactamase activity"/>
    <property type="evidence" value="ECO:0000318"/>
    <property type="project" value="GO_Central"/>
</dbReference>
<evidence type="ECO:0000256" key="1">
    <source>
        <dbReference type="SAM" id="SignalP"/>
    </source>
</evidence>
<dbReference type="PANTHER" id="PTHR35333:SF5">
    <property type="entry name" value="CONSERVED LIPOPROTEIN LPQF-RELATED"/>
    <property type="match status" value="1"/>
</dbReference>
<evidence type="ECO:0000313" key="4">
    <source>
        <dbReference type="Proteomes" id="UP000002524"/>
    </source>
</evidence>
<evidence type="ECO:0000259" key="2">
    <source>
        <dbReference type="Pfam" id="PF13354"/>
    </source>
</evidence>
<evidence type="ECO:0000313" key="3">
    <source>
        <dbReference type="EMBL" id="AAF12396.1"/>
    </source>
</evidence>
<dbReference type="SUPFAM" id="SSF56601">
    <property type="entry name" value="beta-lactamase/transpeptidase-like"/>
    <property type="match status" value="1"/>
</dbReference>
<proteinExistence type="predicted"/>
<dbReference type="PATRIC" id="fig|243230.17.peg.3131"/>
<dbReference type="InterPro" id="IPR000871">
    <property type="entry name" value="Beta-lactam_class-A"/>
</dbReference>
<dbReference type="EMBL" id="AE001825">
    <property type="protein sequence ID" value="AAF12396.1"/>
    <property type="molecule type" value="Genomic_DNA"/>
</dbReference>
<dbReference type="GO" id="GO:0030655">
    <property type="term" value="P:beta-lactam antibiotic catabolic process"/>
    <property type="evidence" value="ECO:0007669"/>
    <property type="project" value="InterPro"/>
</dbReference>
<dbReference type="OrthoDB" id="9775096at2"/>
<dbReference type="KEGG" id="dra:DR_A0241"/>
<dbReference type="RefSeq" id="WP_010889500.1">
    <property type="nucleotide sequence ID" value="NC_001264.1"/>
</dbReference>
<dbReference type="PIR" id="B75577">
    <property type="entry name" value="B75577"/>
</dbReference>
<dbReference type="Proteomes" id="UP000002524">
    <property type="component" value="Chromosome 2"/>
</dbReference>
<feature type="domain" description="Beta-lactamase class A catalytic" evidence="2">
    <location>
        <begin position="251"/>
        <end position="356"/>
    </location>
</feature>
<keyword evidence="1" id="KW-0732">Signal</keyword>
<dbReference type="eggNOG" id="COG2367">
    <property type="taxonomic scope" value="Bacteria"/>
</dbReference>
<reference evidence="3 4" key="1">
    <citation type="journal article" date="1999" name="Science">
        <title>Genome sequence of the radioresistant bacterium Deinococcus radiodurans R1.</title>
        <authorList>
            <person name="White O."/>
            <person name="Eisen J.A."/>
            <person name="Heidelberg J.F."/>
            <person name="Hickey E.K."/>
            <person name="Peterson J.D."/>
            <person name="Dodson R.J."/>
            <person name="Haft D.H."/>
            <person name="Gwinn M.L."/>
            <person name="Nelson W.C."/>
            <person name="Richardson D.L."/>
            <person name="Moffat K.S."/>
            <person name="Qin H."/>
            <person name="Jiang L."/>
            <person name="Pamphile W."/>
            <person name="Crosby M."/>
            <person name="Shen M."/>
            <person name="Vamathevan J.J."/>
            <person name="Lam P."/>
            <person name="McDonald L."/>
            <person name="Utterback T."/>
            <person name="Zalewski C."/>
            <person name="Makarova K.S."/>
            <person name="Aravind L."/>
            <person name="Daly M.J."/>
            <person name="Minton K.W."/>
            <person name="Fleischmann R.D."/>
            <person name="Ketchum K.A."/>
            <person name="Nelson K.E."/>
            <person name="Salzberg S."/>
            <person name="Smith H.O."/>
            <person name="Venter J.C."/>
            <person name="Fraser C.M."/>
        </authorList>
    </citation>
    <scope>NUCLEOTIDE SEQUENCE [LARGE SCALE GENOMIC DNA]</scope>
    <source>
        <strain evidence="4">ATCC 13939 / DSM 20539 / JCM 16871 / LMG 4051 / NBRC 15346 / NCIMB 9279 / R1 / VKM B-1422</strain>
    </source>
</reference>
<name>Q9RYR7_DEIRA</name>
<dbReference type="GeneID" id="69519135"/>
<keyword evidence="4" id="KW-1185">Reference proteome</keyword>
<dbReference type="Pfam" id="PF13354">
    <property type="entry name" value="Beta-lactamase2"/>
    <property type="match status" value="1"/>
</dbReference>
<feature type="signal peptide" evidence="1">
    <location>
        <begin position="1"/>
        <end position="18"/>
    </location>
</feature>
<dbReference type="EnsemblBacteria" id="AAF12396">
    <property type="protein sequence ID" value="AAF12396"/>
    <property type="gene ID" value="DR_A0241"/>
</dbReference>
<dbReference type="STRING" id="243230.DR_A0241"/>
<sequence length="499" mass="52793">MNRSLLLLALFASLSVGAAQSAAQPAALTPEQAVTRLLTASEIQEGWFAPELLQQVPFVALQAQFGSLRESYGTFQRLERRGGVQVAVFTGGTLALGLTLDAQGRFVTLGLTPLNAAEPPAPTLTAEQQQLGREVLTRLLTSDPLDASLLSADFLAAVPAEQLSDTFAAFRGQLGAFREVRPTAQAWQLVYERGAVPVILLTLDKAGKIDGLRVGPVVPRFTSLEEARAAFAALPGRVSLLVQEVGGPVLSSLNTSRPLAVGSTFKLAVLGEVQAQVQAGQLRWDEELTLTEAARSLPSGALALADAGGRYTVRDLANRMISQSDNTATDLLLARVGRAGVEARLGQSAMPDTRELFALKNPANRELLTAYRAAGLNRDARRAVLAQARSAPLPTAETFGAGPVAADVEWFVSTPRLCALMRDVAADPATSINPGVADKNDFTRVSYKGGSEPGVLNLTTQVTTRAGKTYCVSATWNDAQALDEASFMGLYGGVLSLLR</sequence>
<dbReference type="AlphaFoldDB" id="Q9RYR7"/>
<protein>
    <submittedName>
        <fullName evidence="3">Beta lactamase-related protein</fullName>
    </submittedName>
</protein>
<dbReference type="InterPro" id="IPR012338">
    <property type="entry name" value="Beta-lactam/transpept-like"/>
</dbReference>
<accession>Q9RYR7</accession>
<dbReference type="InParanoid" id="Q9RYR7"/>
<organism evidence="3 4">
    <name type="scientific">Deinococcus radiodurans (strain ATCC 13939 / DSM 20539 / JCM 16871 / CCUG 27074 / LMG 4051 / NBRC 15346 / NCIMB 9279 / VKM B-1422 / R1)</name>
    <dbReference type="NCBI Taxonomy" id="243230"/>
    <lineage>
        <taxon>Bacteria</taxon>
        <taxon>Thermotogati</taxon>
        <taxon>Deinococcota</taxon>
        <taxon>Deinococci</taxon>
        <taxon>Deinococcales</taxon>
        <taxon>Deinococcaceae</taxon>
        <taxon>Deinococcus</taxon>
    </lineage>
</organism>
<dbReference type="InterPro" id="IPR045155">
    <property type="entry name" value="Beta-lactam_cat"/>
</dbReference>
<dbReference type="PANTHER" id="PTHR35333">
    <property type="entry name" value="BETA-LACTAMASE"/>
    <property type="match status" value="1"/>
</dbReference>
<feature type="chain" id="PRO_5009974346" evidence="1">
    <location>
        <begin position="19"/>
        <end position="499"/>
    </location>
</feature>
<dbReference type="Gene3D" id="3.40.710.10">
    <property type="entry name" value="DD-peptidase/beta-lactamase superfamily"/>
    <property type="match status" value="1"/>
</dbReference>
<gene>
    <name evidence="3" type="ordered locus">DR_A0241</name>
</gene>